<dbReference type="SUPFAM" id="SSF51101">
    <property type="entry name" value="Mannose-binding lectins"/>
    <property type="match status" value="1"/>
</dbReference>
<evidence type="ECO:0000259" key="10">
    <source>
        <dbReference type="PROSITE" id="PS50097"/>
    </source>
</evidence>
<evidence type="ECO:0000313" key="11">
    <source>
        <dbReference type="EMBL" id="VUZ48636.1"/>
    </source>
</evidence>
<reference evidence="11 12" key="1">
    <citation type="submission" date="2019-07" db="EMBL/GenBank/DDBJ databases">
        <authorList>
            <person name="Jastrzebski P J."/>
            <person name="Paukszto L."/>
            <person name="Jastrzebski P J."/>
        </authorList>
    </citation>
    <scope>NUCLEOTIDE SEQUENCE [LARGE SCALE GENOMIC DNA]</scope>
    <source>
        <strain evidence="11 12">WMS-il1</strain>
    </source>
</reference>
<evidence type="ECO:0000256" key="4">
    <source>
        <dbReference type="ARBA" id="ARBA00022771"/>
    </source>
</evidence>
<evidence type="ECO:0000256" key="1">
    <source>
        <dbReference type="ARBA" id="ARBA00004123"/>
    </source>
</evidence>
<evidence type="ECO:0000256" key="9">
    <source>
        <dbReference type="ARBA" id="ARBA00023242"/>
    </source>
</evidence>
<dbReference type="PANTHER" id="PTHR46105:SF5">
    <property type="entry name" value="ZINC FINGER AND BTB DOMAIN-CONTAINING PROTEIN 44 ISOFORM X1"/>
    <property type="match status" value="1"/>
</dbReference>
<dbReference type="GO" id="GO:0000981">
    <property type="term" value="F:DNA-binding transcription factor activity, RNA polymerase II-specific"/>
    <property type="evidence" value="ECO:0007669"/>
    <property type="project" value="TreeGrafter"/>
</dbReference>
<dbReference type="CDD" id="cd18186">
    <property type="entry name" value="BTB_POZ_ZBTB_KLHL-like"/>
    <property type="match status" value="1"/>
</dbReference>
<keyword evidence="2" id="KW-0479">Metal-binding</keyword>
<keyword evidence="9" id="KW-0539">Nucleus</keyword>
<dbReference type="GO" id="GO:0000978">
    <property type="term" value="F:RNA polymerase II cis-regulatory region sequence-specific DNA binding"/>
    <property type="evidence" value="ECO:0007669"/>
    <property type="project" value="TreeGrafter"/>
</dbReference>
<dbReference type="AlphaFoldDB" id="A0A564YN51"/>
<dbReference type="GO" id="GO:0005634">
    <property type="term" value="C:nucleus"/>
    <property type="evidence" value="ECO:0007669"/>
    <property type="project" value="UniProtKB-SubCell"/>
</dbReference>
<dbReference type="EMBL" id="CABIJS010000299">
    <property type="protein sequence ID" value="VUZ48636.1"/>
    <property type="molecule type" value="Genomic_DNA"/>
</dbReference>
<feature type="domain" description="BTB" evidence="10">
    <location>
        <begin position="39"/>
        <end position="104"/>
    </location>
</feature>
<gene>
    <name evidence="11" type="ORF">WMSIL1_LOCUS7886</name>
</gene>
<dbReference type="InterPro" id="IPR000210">
    <property type="entry name" value="BTB/POZ_dom"/>
</dbReference>
<keyword evidence="3" id="KW-0677">Repeat</keyword>
<dbReference type="PROSITE" id="PS50097">
    <property type="entry name" value="BTB"/>
    <property type="match status" value="1"/>
</dbReference>
<protein>
    <recommendedName>
        <fullName evidence="10">BTB domain-containing protein</fullName>
    </recommendedName>
</protein>
<dbReference type="PANTHER" id="PTHR46105">
    <property type="entry name" value="AGAP004733-PA"/>
    <property type="match status" value="1"/>
</dbReference>
<dbReference type="InterPro" id="IPR036404">
    <property type="entry name" value="Jacalin-like_lectin_dom_sf"/>
</dbReference>
<name>A0A564YN51_HYMDI</name>
<evidence type="ECO:0000256" key="5">
    <source>
        <dbReference type="ARBA" id="ARBA00022833"/>
    </source>
</evidence>
<sequence>MSDQNSVPDYLQVQEEDRMYFWREKAKCLKQLQSKGLFCNNTIDVGGELFNVHLEVLCASSQYFDRIIRHDSDFEDVVTLHNMTPETFRIILDYLYTGCVELNSSNIVDIYIAADFLILSLLLDRCRAFFRNINDEDLEAGVTIVSLYDDEIIFRNLIEKHNLFKKRDLLRQLGSSYFFKILQYKRYVLFVDEGIIHMGLNYVQRLQNIFSDVFPEETRKVTREDCESSLFFVPRDTVTSSLLVAKIPSFYASVEHVDNTWYSPWEDLPPDTWTISKIIFYIIPTWGDTKGLIGGAEVEYRNIWTGERKMDSSPFKDFLPSDYTKEILKLEEGETINGFTINSGWLVDQMTFTTSKGRRLGPFGHSGGGDRVSVQIPRERKFEPHENGAEDFKCLALHGFSFSLIRTSDCCSWYNIRFIYSCVCADLGHVKGLKI</sequence>
<dbReference type="Gene3D" id="3.30.710.10">
    <property type="entry name" value="Potassium Channel Kv1.1, Chain A"/>
    <property type="match status" value="1"/>
</dbReference>
<keyword evidence="7" id="KW-0238">DNA-binding</keyword>
<keyword evidence="5" id="KW-0862">Zinc</keyword>
<dbReference type="Pfam" id="PF00651">
    <property type="entry name" value="BTB"/>
    <property type="match status" value="1"/>
</dbReference>
<evidence type="ECO:0000256" key="6">
    <source>
        <dbReference type="ARBA" id="ARBA00023015"/>
    </source>
</evidence>
<dbReference type="Gene3D" id="2.100.10.30">
    <property type="entry name" value="Jacalin-like lectin domain"/>
    <property type="match status" value="1"/>
</dbReference>
<dbReference type="InterPro" id="IPR011333">
    <property type="entry name" value="SKP1/BTB/POZ_sf"/>
</dbReference>
<proteinExistence type="predicted"/>
<accession>A0A564YN51</accession>
<dbReference type="SMART" id="SM00225">
    <property type="entry name" value="BTB"/>
    <property type="match status" value="1"/>
</dbReference>
<dbReference type="SUPFAM" id="SSF54695">
    <property type="entry name" value="POZ domain"/>
    <property type="match status" value="1"/>
</dbReference>
<evidence type="ECO:0000256" key="2">
    <source>
        <dbReference type="ARBA" id="ARBA00022723"/>
    </source>
</evidence>
<keyword evidence="6" id="KW-0805">Transcription regulation</keyword>
<evidence type="ECO:0000313" key="12">
    <source>
        <dbReference type="Proteomes" id="UP000321570"/>
    </source>
</evidence>
<dbReference type="Proteomes" id="UP000321570">
    <property type="component" value="Unassembled WGS sequence"/>
</dbReference>
<keyword evidence="8" id="KW-0804">Transcription</keyword>
<keyword evidence="12" id="KW-1185">Reference proteome</keyword>
<evidence type="ECO:0000256" key="7">
    <source>
        <dbReference type="ARBA" id="ARBA00023125"/>
    </source>
</evidence>
<evidence type="ECO:0000256" key="8">
    <source>
        <dbReference type="ARBA" id="ARBA00023163"/>
    </source>
</evidence>
<organism evidence="11 12">
    <name type="scientific">Hymenolepis diminuta</name>
    <name type="common">Rat tapeworm</name>
    <dbReference type="NCBI Taxonomy" id="6216"/>
    <lineage>
        <taxon>Eukaryota</taxon>
        <taxon>Metazoa</taxon>
        <taxon>Spiralia</taxon>
        <taxon>Lophotrochozoa</taxon>
        <taxon>Platyhelminthes</taxon>
        <taxon>Cestoda</taxon>
        <taxon>Eucestoda</taxon>
        <taxon>Cyclophyllidea</taxon>
        <taxon>Hymenolepididae</taxon>
        <taxon>Hymenolepis</taxon>
    </lineage>
</organism>
<dbReference type="InterPro" id="IPR050457">
    <property type="entry name" value="ZnFinger_BTB_dom_contain"/>
</dbReference>
<keyword evidence="4" id="KW-0863">Zinc-finger</keyword>
<evidence type="ECO:0000256" key="3">
    <source>
        <dbReference type="ARBA" id="ARBA00022737"/>
    </source>
</evidence>
<comment type="subcellular location">
    <subcellularLocation>
        <location evidence="1">Nucleus</location>
    </subcellularLocation>
</comment>
<dbReference type="GO" id="GO:0008270">
    <property type="term" value="F:zinc ion binding"/>
    <property type="evidence" value="ECO:0007669"/>
    <property type="project" value="UniProtKB-KW"/>
</dbReference>